<feature type="signal peptide" evidence="1">
    <location>
        <begin position="1"/>
        <end position="19"/>
    </location>
</feature>
<name>A0ABW4WWB8_9BACT</name>
<reference evidence="4" key="1">
    <citation type="journal article" date="2019" name="Int. J. Syst. Evol. Microbiol.">
        <title>The Global Catalogue of Microorganisms (GCM) 10K type strain sequencing project: providing services to taxonomists for standard genome sequencing and annotation.</title>
        <authorList>
            <consortium name="The Broad Institute Genomics Platform"/>
            <consortium name="The Broad Institute Genome Sequencing Center for Infectious Disease"/>
            <person name="Wu L."/>
            <person name="Ma J."/>
        </authorList>
    </citation>
    <scope>NUCLEOTIDE SEQUENCE [LARGE SCALE GENOMIC DNA]</scope>
    <source>
        <strain evidence="4">JCM 16545</strain>
    </source>
</reference>
<evidence type="ECO:0000313" key="3">
    <source>
        <dbReference type="EMBL" id="MFD2066493.1"/>
    </source>
</evidence>
<feature type="chain" id="PRO_5045733280" evidence="1">
    <location>
        <begin position="20"/>
        <end position="222"/>
    </location>
</feature>
<sequence length="222" mass="24363">MKKLTLLMLFLGFGFTAMAQIEIGLQISPTITGNRFIAENRYNFDNESNTLRLGVGVIADYFFAQNYAFSTGLHYRSKGGDISYSYTRTTGTGSETLSGQDDITVQYLEIPVSLKLFTNEVAPGAILYFQVGGSLNTKVAAQVNDQKVINGEKAIKRFNIFEADAILGGGAEFQMGQSTKLFVGLTYHRGLSDIDDYYEDLLGDSNIGLKNSSVSLDFGIKF</sequence>
<gene>
    <name evidence="3" type="ORF">ACFSKU_06310</name>
</gene>
<keyword evidence="1" id="KW-0732">Signal</keyword>
<dbReference type="RefSeq" id="WP_229960274.1">
    <property type="nucleotide sequence ID" value="NZ_JAJJWI010000007.1"/>
</dbReference>
<accession>A0ABW4WWB8</accession>
<keyword evidence="4" id="KW-1185">Reference proteome</keyword>
<evidence type="ECO:0000313" key="4">
    <source>
        <dbReference type="Proteomes" id="UP001597369"/>
    </source>
</evidence>
<dbReference type="EMBL" id="JBHUHV010000019">
    <property type="protein sequence ID" value="MFD2066493.1"/>
    <property type="molecule type" value="Genomic_DNA"/>
</dbReference>
<dbReference type="Proteomes" id="UP001597369">
    <property type="component" value="Unassembled WGS sequence"/>
</dbReference>
<feature type="domain" description="Outer membrane protein beta-barrel" evidence="2">
    <location>
        <begin position="20"/>
        <end position="195"/>
    </location>
</feature>
<protein>
    <submittedName>
        <fullName evidence="3">Porin family protein</fullName>
    </submittedName>
</protein>
<proteinExistence type="predicted"/>
<evidence type="ECO:0000259" key="2">
    <source>
        <dbReference type="Pfam" id="PF13568"/>
    </source>
</evidence>
<dbReference type="InterPro" id="IPR025665">
    <property type="entry name" value="Beta-barrel_OMP_2"/>
</dbReference>
<dbReference type="Pfam" id="PF13568">
    <property type="entry name" value="OMP_b-brl_2"/>
    <property type="match status" value="1"/>
</dbReference>
<comment type="caution">
    <text evidence="3">The sequence shown here is derived from an EMBL/GenBank/DDBJ whole genome shotgun (WGS) entry which is preliminary data.</text>
</comment>
<evidence type="ECO:0000256" key="1">
    <source>
        <dbReference type="SAM" id="SignalP"/>
    </source>
</evidence>
<organism evidence="3 4">
    <name type="scientific">Pontibacter silvestris</name>
    <dbReference type="NCBI Taxonomy" id="2305183"/>
    <lineage>
        <taxon>Bacteria</taxon>
        <taxon>Pseudomonadati</taxon>
        <taxon>Bacteroidota</taxon>
        <taxon>Cytophagia</taxon>
        <taxon>Cytophagales</taxon>
        <taxon>Hymenobacteraceae</taxon>
        <taxon>Pontibacter</taxon>
    </lineage>
</organism>